<comment type="caution">
    <text evidence="6">The sequence shown here is derived from an EMBL/GenBank/DDBJ whole genome shotgun (WGS) entry which is preliminary data.</text>
</comment>
<dbReference type="PANTHER" id="PTHR47642:SF6">
    <property type="entry name" value="ATP-DEPENDENT DNA HELICASE"/>
    <property type="match status" value="1"/>
</dbReference>
<dbReference type="InterPro" id="IPR025476">
    <property type="entry name" value="Helitron_helicase-like"/>
</dbReference>
<comment type="cofactor">
    <cofactor evidence="1">
        <name>Mg(2+)</name>
        <dbReference type="ChEBI" id="CHEBI:18420"/>
    </cofactor>
</comment>
<evidence type="ECO:0000256" key="1">
    <source>
        <dbReference type="RuleBase" id="RU363044"/>
    </source>
</evidence>
<dbReference type="Pfam" id="PF20209">
    <property type="entry name" value="DUF6570"/>
    <property type="match status" value="1"/>
</dbReference>
<keyword evidence="1" id="KW-0227">DNA damage</keyword>
<dbReference type="GO" id="GO:0006310">
    <property type="term" value="P:DNA recombination"/>
    <property type="evidence" value="ECO:0007669"/>
    <property type="project" value="UniProtKB-KW"/>
</dbReference>
<keyword evidence="1 6" id="KW-0347">Helicase</keyword>
<dbReference type="OrthoDB" id="8196283at2759"/>
<dbReference type="Pfam" id="PF14214">
    <property type="entry name" value="Helitron_like_N"/>
    <property type="match status" value="1"/>
</dbReference>
<dbReference type="InterPro" id="IPR046700">
    <property type="entry name" value="DUF6570"/>
</dbReference>
<keyword evidence="1" id="KW-0233">DNA recombination</keyword>
<evidence type="ECO:0000259" key="5">
    <source>
        <dbReference type="Pfam" id="PF20209"/>
    </source>
</evidence>
<dbReference type="InterPro" id="IPR051055">
    <property type="entry name" value="PIF1_helicase"/>
</dbReference>
<evidence type="ECO:0000259" key="4">
    <source>
        <dbReference type="Pfam" id="PF14214"/>
    </source>
</evidence>
<protein>
    <recommendedName>
        <fullName evidence="1">ATP-dependent DNA helicase</fullName>
        <ecNumber evidence="1">5.6.2.3</ecNumber>
    </recommendedName>
</protein>
<dbReference type="InterPro" id="IPR027417">
    <property type="entry name" value="P-loop_NTPase"/>
</dbReference>
<feature type="region of interest" description="Disordered" evidence="2">
    <location>
        <begin position="1"/>
        <end position="26"/>
    </location>
</feature>
<keyword evidence="1" id="KW-0067">ATP-binding</keyword>
<dbReference type="Pfam" id="PF05970">
    <property type="entry name" value="PIF1"/>
    <property type="match status" value="1"/>
</dbReference>
<feature type="domain" description="Helitron helicase-like" evidence="4">
    <location>
        <begin position="370"/>
        <end position="540"/>
    </location>
</feature>
<gene>
    <name evidence="6" type="ORF">PACLA_8A029948</name>
</gene>
<evidence type="ECO:0000259" key="3">
    <source>
        <dbReference type="Pfam" id="PF05970"/>
    </source>
</evidence>
<keyword evidence="1" id="KW-0234">DNA repair</keyword>
<keyword evidence="1" id="KW-0547">Nucleotide-binding</keyword>
<feature type="domain" description="DNA helicase Pif1-like DEAD-box helicase" evidence="3">
    <location>
        <begin position="904"/>
        <end position="1036"/>
    </location>
</feature>
<dbReference type="GO" id="GO:0006281">
    <property type="term" value="P:DNA repair"/>
    <property type="evidence" value="ECO:0007669"/>
    <property type="project" value="UniProtKB-KW"/>
</dbReference>
<dbReference type="GO" id="GO:0000723">
    <property type="term" value="P:telomere maintenance"/>
    <property type="evidence" value="ECO:0007669"/>
    <property type="project" value="InterPro"/>
</dbReference>
<dbReference type="GO" id="GO:0016787">
    <property type="term" value="F:hydrolase activity"/>
    <property type="evidence" value="ECO:0007669"/>
    <property type="project" value="UniProtKB-KW"/>
</dbReference>
<organism evidence="6 7">
    <name type="scientific">Paramuricea clavata</name>
    <name type="common">Red gorgonian</name>
    <name type="synonym">Violescent sea-whip</name>
    <dbReference type="NCBI Taxonomy" id="317549"/>
    <lineage>
        <taxon>Eukaryota</taxon>
        <taxon>Metazoa</taxon>
        <taxon>Cnidaria</taxon>
        <taxon>Anthozoa</taxon>
        <taxon>Octocorallia</taxon>
        <taxon>Malacalcyonacea</taxon>
        <taxon>Plexauridae</taxon>
        <taxon>Paramuricea</taxon>
    </lineage>
</organism>
<feature type="region of interest" description="Disordered" evidence="2">
    <location>
        <begin position="840"/>
        <end position="863"/>
    </location>
</feature>
<dbReference type="EC" id="5.6.2.3" evidence="1"/>
<keyword evidence="1" id="KW-0378">Hydrolase</keyword>
<comment type="similarity">
    <text evidence="1">Belongs to the helicase family.</text>
</comment>
<dbReference type="EMBL" id="CACRXK020000795">
    <property type="protein sequence ID" value="CAB3984862.1"/>
    <property type="molecule type" value="Genomic_DNA"/>
</dbReference>
<accession>A0A6S7G7B4</accession>
<evidence type="ECO:0000256" key="2">
    <source>
        <dbReference type="SAM" id="MobiDB-lite"/>
    </source>
</evidence>
<dbReference type="SUPFAM" id="SSF52540">
    <property type="entry name" value="P-loop containing nucleoside triphosphate hydrolases"/>
    <property type="match status" value="2"/>
</dbReference>
<sequence length="1346" mass="153003">MQNGTEEERTNRLQKRKQDQATETIDERARILEILRAVFHTSSNENDQESNEQLGMSVDPNVDIPVSVPKADEDSESVHEAEGPENLASEVYICYRCKRDKKSPKKFSAENDMDPGIVPEQLRGLTQVEEMLISRVCPIMRVYRKHGGQRGYKGHVLNLPQDIQSFLNRLPSRVADLPVSIGRRHGAEDKHRDFTVRQHKVLEAVLWLKTNNPFFKNIEIDRDVIQSLPENGIPDELRYVIDENELSVHVENEGPPQDPVMSANASVEELVLGSGSTSFIPMRQRQRKEGAAIQDAVNEVDPLDWPSTEGNLINELKTDGLATMAFPTLFPYGKGDPTNRARQHGITLTEAFKHLMKFAERLADGKCEWRFASHPRFPYWALNMKRHQLLSQANVYLRQHPADANMTMEELKHMVNSMSANQMVNRLQRYVSKVQGTNQYWYQWLQELLALIEQKGCPTFFFTFSAADMHWPDLQRLLQNDEGANRSERAQAVIDNPHLTDWFFMQWLQEFVRHWLNGVLDAEWHWYRFEYQARGSIHCHRCAKLKNDPDIRELHNKACVAFLESETTRYVDWLVTTFNEELPDENWRIPDPHPSAVSATTVDNRDNDYHRVMLENWWANVDLQVIVDEKACARYMAKYAAKGEPRSKSVSEILKLSVSSLQNDDQVPSAFKKAMIQVAGDRDMAAQETAHMLLSLPLVGCTFSFVTISLDNSRKVNIDAENKGDEVLQKSVLQEYAGRTKFKYTKVRGELTKRANPYIVRTFPKISANPAGPDFGKYCKYQLIKFKPWEGQPSNAWNNEDESDQMFINAYEFFLMTDEFAEENVFRYSDETDRVHDAQCGQTFENDPTDNQDDDDESEVYPDDEDEVDDWMLLCRINQDYGEAGNLMSDNEAVDWFEMNGDNAEPVYMIVCGTAGTGKTYLISATKQVLATQCVVTATTGIAAFSINGQTLHSAAQLPICEYRDLQGDSLQQLQLRLEGKRFLIIDEMSMIGHKMLSWLDNRLRAGTGKEDIPFGGMSVILMGDFGQLPPVGDKPMYVSGNGTVVSQAGEDPEAVAFRALLMRMRNGEVTGEDWKLLLEHSTTSVPMDQFTDAIRLYVDKKSVAEYNYEKLLQLGQPVAKIQAKYSGHGASAATSDEAGGLDAVLFLSIKAEVMLTCNLWAEVGLCNGSFGTIEQIWFAENMGPPNLPIAVLVHFHSYTGPAFLDACSKCIPVSPKVFEWVADGKYLSRRQVPLRLRYAMAIHKSQGQTLTKAVVDLGKGEKVAGCTFVATSQKLNQIHIKIFQIIWRKVELPELHDPAILDVHVDDESEVEEDKGEVQPLNEQPRQEDANVQERQQRQRHVNHE</sequence>
<dbReference type="Proteomes" id="UP001152795">
    <property type="component" value="Unassembled WGS sequence"/>
</dbReference>
<reference evidence="6" key="1">
    <citation type="submission" date="2020-04" db="EMBL/GenBank/DDBJ databases">
        <authorList>
            <person name="Alioto T."/>
            <person name="Alioto T."/>
            <person name="Gomez Garrido J."/>
        </authorList>
    </citation>
    <scope>NUCLEOTIDE SEQUENCE</scope>
    <source>
        <strain evidence="6">A484AB</strain>
    </source>
</reference>
<dbReference type="GO" id="GO:0043139">
    <property type="term" value="F:5'-3' DNA helicase activity"/>
    <property type="evidence" value="ECO:0007669"/>
    <property type="project" value="UniProtKB-EC"/>
</dbReference>
<dbReference type="InterPro" id="IPR010285">
    <property type="entry name" value="DNA_helicase_pif1-like_DEAD"/>
</dbReference>
<comment type="catalytic activity">
    <reaction evidence="1">
        <text>ATP + H2O = ADP + phosphate + H(+)</text>
        <dbReference type="Rhea" id="RHEA:13065"/>
        <dbReference type="ChEBI" id="CHEBI:15377"/>
        <dbReference type="ChEBI" id="CHEBI:15378"/>
        <dbReference type="ChEBI" id="CHEBI:30616"/>
        <dbReference type="ChEBI" id="CHEBI:43474"/>
        <dbReference type="ChEBI" id="CHEBI:456216"/>
        <dbReference type="EC" id="5.6.2.3"/>
    </reaction>
</comment>
<name>A0A6S7G7B4_PARCT</name>
<dbReference type="Gene3D" id="3.40.50.300">
    <property type="entry name" value="P-loop containing nucleotide triphosphate hydrolases"/>
    <property type="match status" value="1"/>
</dbReference>
<feature type="region of interest" description="Disordered" evidence="2">
    <location>
        <begin position="1307"/>
        <end position="1346"/>
    </location>
</feature>
<dbReference type="PANTHER" id="PTHR47642">
    <property type="entry name" value="ATP-DEPENDENT DNA HELICASE"/>
    <property type="match status" value="1"/>
</dbReference>
<proteinExistence type="inferred from homology"/>
<evidence type="ECO:0000313" key="7">
    <source>
        <dbReference type="Proteomes" id="UP001152795"/>
    </source>
</evidence>
<dbReference type="GO" id="GO:0005524">
    <property type="term" value="F:ATP binding"/>
    <property type="evidence" value="ECO:0007669"/>
    <property type="project" value="UniProtKB-KW"/>
</dbReference>
<feature type="domain" description="DUF6570" evidence="5">
    <location>
        <begin position="101"/>
        <end position="225"/>
    </location>
</feature>
<feature type="compositionally biased region" description="Acidic residues" evidence="2">
    <location>
        <begin position="847"/>
        <end position="863"/>
    </location>
</feature>
<keyword evidence="7" id="KW-1185">Reference proteome</keyword>
<evidence type="ECO:0000313" key="6">
    <source>
        <dbReference type="EMBL" id="CAB3984862.1"/>
    </source>
</evidence>